<protein>
    <submittedName>
        <fullName evidence="1">Uncharacterized protein</fullName>
    </submittedName>
</protein>
<sequence length="151" mass="15906">MDEKPRLLDTVPSPKGWEIQMRAYVSLPVLALPILLAACNTPPIPPGKSVDIPTALQNVLDGVCNFKKAQAEHGQNYGVAIDSITVELDLTVDGAQTPPVSVAPDIKFIPTVSYGHIITANTGSRLLVSLKNVDGAKGADMKCPSSAPPPK</sequence>
<comment type="caution">
    <text evidence="1">The sequence shown here is derived from an EMBL/GenBank/DDBJ whole genome shotgun (WGS) entry which is preliminary data.</text>
</comment>
<reference evidence="1" key="1">
    <citation type="submission" date="2022-09" db="EMBL/GenBank/DDBJ databases">
        <title>Isolation and characterization of 3-chlorobenzoate degrading bacteria from soils in Shizuoka.</title>
        <authorList>
            <person name="Ifat A."/>
            <person name="Ogawa N."/>
            <person name="Kimbara K."/>
            <person name="Moriuchi R."/>
            <person name="Dohra H."/>
            <person name="Shintani M."/>
        </authorList>
    </citation>
    <scope>NUCLEOTIDE SEQUENCE</scope>
    <source>
        <strain evidence="1">19CS4-2</strain>
    </source>
</reference>
<evidence type="ECO:0000313" key="1">
    <source>
        <dbReference type="EMBL" id="GJH27369.1"/>
    </source>
</evidence>
<organism evidence="1 2">
    <name type="scientific">Caballeronia novacaledonica</name>
    <dbReference type="NCBI Taxonomy" id="1544861"/>
    <lineage>
        <taxon>Bacteria</taxon>
        <taxon>Pseudomonadati</taxon>
        <taxon>Pseudomonadota</taxon>
        <taxon>Betaproteobacteria</taxon>
        <taxon>Burkholderiales</taxon>
        <taxon>Burkholderiaceae</taxon>
        <taxon>Caballeronia</taxon>
    </lineage>
</organism>
<proteinExistence type="predicted"/>
<evidence type="ECO:0000313" key="2">
    <source>
        <dbReference type="Proteomes" id="UP001055111"/>
    </source>
</evidence>
<dbReference type="Proteomes" id="UP001055111">
    <property type="component" value="Unassembled WGS sequence"/>
</dbReference>
<dbReference type="EMBL" id="BPUS01000010">
    <property type="protein sequence ID" value="GJH27369.1"/>
    <property type="molecule type" value="Genomic_DNA"/>
</dbReference>
<dbReference type="AlphaFoldDB" id="A0AA37IEQ5"/>
<gene>
    <name evidence="1" type="ORF">CBA19CS42_22655</name>
</gene>
<accession>A0AA37IEQ5</accession>
<name>A0AA37IEQ5_9BURK</name>